<proteinExistence type="predicted"/>
<dbReference type="NCBIfam" id="TIGR03618">
    <property type="entry name" value="Rv1155_F420"/>
    <property type="match status" value="1"/>
</dbReference>
<dbReference type="SUPFAM" id="SSF50475">
    <property type="entry name" value="FMN-binding split barrel"/>
    <property type="match status" value="1"/>
</dbReference>
<dbReference type="Pfam" id="PF01243">
    <property type="entry name" value="PNPOx_N"/>
    <property type="match status" value="1"/>
</dbReference>
<dbReference type="PANTHER" id="PTHR35176:SF6">
    <property type="entry name" value="HEME OXYGENASE HI_0854-RELATED"/>
    <property type="match status" value="1"/>
</dbReference>
<evidence type="ECO:0000256" key="1">
    <source>
        <dbReference type="ARBA" id="ARBA00023002"/>
    </source>
</evidence>
<dbReference type="GO" id="GO:0016627">
    <property type="term" value="F:oxidoreductase activity, acting on the CH-CH group of donors"/>
    <property type="evidence" value="ECO:0007669"/>
    <property type="project" value="TreeGrafter"/>
</dbReference>
<dbReference type="InterPro" id="IPR052019">
    <property type="entry name" value="F420H2_bilvrd_red/Heme_oxyg"/>
</dbReference>
<accession>A0A6J4LM13</accession>
<evidence type="ECO:0000259" key="2">
    <source>
        <dbReference type="Pfam" id="PF01243"/>
    </source>
</evidence>
<dbReference type="GO" id="GO:0005829">
    <property type="term" value="C:cytosol"/>
    <property type="evidence" value="ECO:0007669"/>
    <property type="project" value="TreeGrafter"/>
</dbReference>
<keyword evidence="1" id="KW-0560">Oxidoreductase</keyword>
<sequence>MASLDDPGVQALLTGPRPNHAVVSTLNEDGSIHSTVVWISLEDGRLAVNSAVGRKWPTNLERTPTVAVVVYDETNPYDYVEVRGTARGTTEGADDHIDRLAKRYLGADSYPFRTPEEQRITYVVEPTLVRHQKQG</sequence>
<dbReference type="PANTHER" id="PTHR35176">
    <property type="entry name" value="HEME OXYGENASE HI_0854-RELATED"/>
    <property type="match status" value="1"/>
</dbReference>
<dbReference type="AlphaFoldDB" id="A0A6J4LM13"/>
<feature type="domain" description="Pyridoxamine 5'-phosphate oxidase N-terminal" evidence="2">
    <location>
        <begin position="17"/>
        <end position="131"/>
    </location>
</feature>
<name>A0A6J4LM13_9ACTN</name>
<dbReference type="EMBL" id="CADCUE010000142">
    <property type="protein sequence ID" value="CAA9337144.1"/>
    <property type="molecule type" value="Genomic_DNA"/>
</dbReference>
<protein>
    <recommendedName>
        <fullName evidence="2">Pyridoxamine 5'-phosphate oxidase N-terminal domain-containing protein</fullName>
    </recommendedName>
</protein>
<dbReference type="InterPro" id="IPR012349">
    <property type="entry name" value="Split_barrel_FMN-bd"/>
</dbReference>
<dbReference type="Gene3D" id="2.30.110.10">
    <property type="entry name" value="Electron Transport, Fmn-binding Protein, Chain A"/>
    <property type="match status" value="1"/>
</dbReference>
<dbReference type="InterPro" id="IPR019920">
    <property type="entry name" value="F420-binding_dom_put"/>
</dbReference>
<organism evidence="3">
    <name type="scientific">uncultured Frankineae bacterium</name>
    <dbReference type="NCBI Taxonomy" id="437475"/>
    <lineage>
        <taxon>Bacteria</taxon>
        <taxon>Bacillati</taxon>
        <taxon>Actinomycetota</taxon>
        <taxon>Actinomycetes</taxon>
        <taxon>Frankiales</taxon>
        <taxon>environmental samples</taxon>
    </lineage>
</organism>
<dbReference type="GO" id="GO:0070967">
    <property type="term" value="F:coenzyme F420 binding"/>
    <property type="evidence" value="ECO:0007669"/>
    <property type="project" value="TreeGrafter"/>
</dbReference>
<dbReference type="InterPro" id="IPR011576">
    <property type="entry name" value="Pyridox_Oxase_N"/>
</dbReference>
<gene>
    <name evidence="3" type="ORF">AVDCRST_MAG16-1577</name>
</gene>
<reference evidence="3" key="1">
    <citation type="submission" date="2020-02" db="EMBL/GenBank/DDBJ databases">
        <authorList>
            <person name="Meier V. D."/>
        </authorList>
    </citation>
    <scope>NUCLEOTIDE SEQUENCE</scope>
    <source>
        <strain evidence="3">AVDCRST_MAG16</strain>
    </source>
</reference>
<evidence type="ECO:0000313" key="3">
    <source>
        <dbReference type="EMBL" id="CAA9337144.1"/>
    </source>
</evidence>